<sequence length="146" mass="15428">MLLLRDLAHQAPLRLATGAFVLNSGLSKRGADSDAAAGMHGFATTAYPFLGRMEPRKFAKLLSTAEITVGAVLLFPLVPEGLAGLTLTGFAAGLLGLYLKTPGMRLDGSLRPTEAGTVLAKDTWLLGIGLSLLTDDLVRTFYRVRG</sequence>
<keyword evidence="1" id="KW-0812">Transmembrane</keyword>
<dbReference type="AlphaFoldDB" id="A0A1H3R7M5"/>
<dbReference type="STRING" id="137265.SAMN05421684_3556"/>
<dbReference type="EMBL" id="FNQB01000002">
    <property type="protein sequence ID" value="SDZ21660.1"/>
    <property type="molecule type" value="Genomic_DNA"/>
</dbReference>
<dbReference type="RefSeq" id="WP_176984957.1">
    <property type="nucleotide sequence ID" value="NZ_BOND01000008.1"/>
</dbReference>
<feature type="transmembrane region" description="Helical" evidence="1">
    <location>
        <begin position="81"/>
        <end position="99"/>
    </location>
</feature>
<keyword evidence="3" id="KW-1185">Reference proteome</keyword>
<gene>
    <name evidence="2" type="ORF">SAMN05421684_3556</name>
</gene>
<protein>
    <recommendedName>
        <fullName evidence="4">DoxX protein</fullName>
    </recommendedName>
</protein>
<organism evidence="2 3">
    <name type="scientific">Asanoa ishikariensis</name>
    <dbReference type="NCBI Taxonomy" id="137265"/>
    <lineage>
        <taxon>Bacteria</taxon>
        <taxon>Bacillati</taxon>
        <taxon>Actinomycetota</taxon>
        <taxon>Actinomycetes</taxon>
        <taxon>Micromonosporales</taxon>
        <taxon>Micromonosporaceae</taxon>
        <taxon>Asanoa</taxon>
    </lineage>
</organism>
<keyword evidence="1" id="KW-1133">Transmembrane helix</keyword>
<accession>A0A1H3R7M5</accession>
<evidence type="ECO:0000256" key="1">
    <source>
        <dbReference type="SAM" id="Phobius"/>
    </source>
</evidence>
<name>A0A1H3R7M5_9ACTN</name>
<dbReference type="Proteomes" id="UP000199632">
    <property type="component" value="Unassembled WGS sequence"/>
</dbReference>
<evidence type="ECO:0008006" key="4">
    <source>
        <dbReference type="Google" id="ProtNLM"/>
    </source>
</evidence>
<reference evidence="3" key="1">
    <citation type="submission" date="2016-10" db="EMBL/GenBank/DDBJ databases">
        <authorList>
            <person name="Varghese N."/>
            <person name="Submissions S."/>
        </authorList>
    </citation>
    <scope>NUCLEOTIDE SEQUENCE [LARGE SCALE GENOMIC DNA]</scope>
    <source>
        <strain evidence="3">DSM 44718</strain>
    </source>
</reference>
<evidence type="ECO:0000313" key="2">
    <source>
        <dbReference type="EMBL" id="SDZ21660.1"/>
    </source>
</evidence>
<proteinExistence type="predicted"/>
<keyword evidence="1" id="KW-0472">Membrane</keyword>
<evidence type="ECO:0000313" key="3">
    <source>
        <dbReference type="Proteomes" id="UP000199632"/>
    </source>
</evidence>